<reference evidence="3 4" key="1">
    <citation type="journal article" date="2018" name="New Phytol.">
        <title>Comparative genomics and transcriptomics depict ericoid mycorrhizal fungi as versatile saprotrophs and plant mutualists.</title>
        <authorList>
            <person name="Martino E."/>
            <person name="Morin E."/>
            <person name="Grelet G.A."/>
            <person name="Kuo A."/>
            <person name="Kohler A."/>
            <person name="Daghino S."/>
            <person name="Barry K.W."/>
            <person name="Cichocki N."/>
            <person name="Clum A."/>
            <person name="Dockter R.B."/>
            <person name="Hainaut M."/>
            <person name="Kuo R.C."/>
            <person name="LaButti K."/>
            <person name="Lindahl B.D."/>
            <person name="Lindquist E.A."/>
            <person name="Lipzen A."/>
            <person name="Khouja H.R."/>
            <person name="Magnuson J."/>
            <person name="Murat C."/>
            <person name="Ohm R.A."/>
            <person name="Singer S.W."/>
            <person name="Spatafora J.W."/>
            <person name="Wang M."/>
            <person name="Veneault-Fourrey C."/>
            <person name="Henrissat B."/>
            <person name="Grigoriev I.V."/>
            <person name="Martin F.M."/>
            <person name="Perotto S."/>
        </authorList>
    </citation>
    <scope>NUCLEOTIDE SEQUENCE [LARGE SCALE GENOMIC DNA]</scope>
    <source>
        <strain evidence="3 4">ATCC 22711</strain>
    </source>
</reference>
<dbReference type="Proteomes" id="UP000241818">
    <property type="component" value="Unassembled WGS sequence"/>
</dbReference>
<feature type="region of interest" description="Disordered" evidence="1">
    <location>
        <begin position="1"/>
        <end position="22"/>
    </location>
</feature>
<dbReference type="EMBL" id="KZ679008">
    <property type="protein sequence ID" value="PSS22720.1"/>
    <property type="molecule type" value="Genomic_DNA"/>
</dbReference>
<dbReference type="PANTHER" id="PTHR42921">
    <property type="entry name" value="ACETOACETYL-COA SYNTHETASE"/>
    <property type="match status" value="1"/>
</dbReference>
<evidence type="ECO:0000259" key="2">
    <source>
        <dbReference type="Pfam" id="PF00501"/>
    </source>
</evidence>
<accession>A0A2T3B786</accession>
<dbReference type="SUPFAM" id="SSF56801">
    <property type="entry name" value="Acetyl-CoA synthetase-like"/>
    <property type="match status" value="1"/>
</dbReference>
<dbReference type="AlphaFoldDB" id="A0A2T3B786"/>
<dbReference type="PANTHER" id="PTHR42921:SF4">
    <property type="entry name" value="ACETOACETYL-COA SYNTHASE (AFU_ORTHOLOGUE AFUA_8G04770)"/>
    <property type="match status" value="1"/>
</dbReference>
<dbReference type="GO" id="GO:0030729">
    <property type="term" value="F:acetoacetate-CoA ligase activity"/>
    <property type="evidence" value="ECO:0007669"/>
    <property type="project" value="InterPro"/>
</dbReference>
<dbReference type="InterPro" id="IPR042099">
    <property type="entry name" value="ANL_N_sf"/>
</dbReference>
<keyword evidence="4" id="KW-1185">Reference proteome</keyword>
<dbReference type="STRING" id="857342.A0A2T3B786"/>
<dbReference type="NCBIfam" id="TIGR01217">
    <property type="entry name" value="ac_ac_CoA_syn"/>
    <property type="match status" value="1"/>
</dbReference>
<dbReference type="PROSITE" id="PS00455">
    <property type="entry name" value="AMP_BINDING"/>
    <property type="match status" value="1"/>
</dbReference>
<organism evidence="3 4">
    <name type="scientific">Amorphotheca resinae ATCC 22711</name>
    <dbReference type="NCBI Taxonomy" id="857342"/>
    <lineage>
        <taxon>Eukaryota</taxon>
        <taxon>Fungi</taxon>
        <taxon>Dikarya</taxon>
        <taxon>Ascomycota</taxon>
        <taxon>Pezizomycotina</taxon>
        <taxon>Leotiomycetes</taxon>
        <taxon>Helotiales</taxon>
        <taxon>Amorphothecaceae</taxon>
        <taxon>Amorphotheca</taxon>
    </lineage>
</organism>
<dbReference type="RefSeq" id="XP_024722766.1">
    <property type="nucleotide sequence ID" value="XM_024861624.1"/>
</dbReference>
<dbReference type="Gene3D" id="3.40.50.12780">
    <property type="entry name" value="N-terminal domain of ligase-like"/>
    <property type="match status" value="1"/>
</dbReference>
<dbReference type="OrthoDB" id="10253869at2759"/>
<sequence length="684" mass="75657">MVATAGNSMARKLWEPRDPSKTNMSQFRKWVNTTRGLNLQTYRDLHSWSTARETADEFWVALFQYLRLKPSITPTRAVEKAHGGLLFPPPRWFPQVRMNFAEHLLFGTTRSPEQIVFHACSEGGTNLRHVTCAELWASVEKMADAMISAGIRTGDRVAAIISNRPETITCCLAALSIGAIWSTSSPDMGTKGILDRMMQIRPKIVFAESSVVYNGKRRDLMAKHREWTRQMASTPDFLRTVLIVESADVQTDLGNDFVTWDAFLKKGVTGRKLEFQQLPFHHPGFIVFSSGTTGPPKCIVHSAGGLLLQVKKDYVLSIDVRPEDTVFQYTTTGWIMWALALCGLSYGAKMLVYDGSPFKPDPTVLLRLASQLKVSVFGTSARYLTDLMTLGVKPRDLFDLSSLRVVTSTGSVLTAEVAEWFYDVGFPPDVHLVSCSGGTDLACSLVIGDPTNPFYAGEIQTEALGMAIDILDTGEEQPVSIKQSGQPGELVCRAPFPSQPVGFWGDADMVKYGSTYYERFGPRVWYQGDFVSVVPSTGGYIMLGRSDGVLNPSGVRFGSAEIYNVLNSSRFPDFADTVCVGQRRPQDIDETVVLFVKMLPGKTLTPAITSQIRDAISKALSPRHVPKYVFQVDDVPYTTNGKKVEFAVKQIVSGRKVKSTGALANPECLVGFEKFFHVERLAKL</sequence>
<name>A0A2T3B786_AMORE</name>
<dbReference type="InterPro" id="IPR020845">
    <property type="entry name" value="AMP-binding_CS"/>
</dbReference>
<protein>
    <recommendedName>
        <fullName evidence="2">AMP-dependent synthetase/ligase domain-containing protein</fullName>
    </recommendedName>
</protein>
<evidence type="ECO:0000256" key="1">
    <source>
        <dbReference type="SAM" id="MobiDB-lite"/>
    </source>
</evidence>
<dbReference type="GeneID" id="36569705"/>
<dbReference type="InterPro" id="IPR000873">
    <property type="entry name" value="AMP-dep_synth/lig_dom"/>
</dbReference>
<evidence type="ECO:0000313" key="3">
    <source>
        <dbReference type="EMBL" id="PSS22720.1"/>
    </source>
</evidence>
<dbReference type="InterPro" id="IPR045851">
    <property type="entry name" value="AMP-bd_C_sf"/>
</dbReference>
<dbReference type="Gene3D" id="3.30.300.30">
    <property type="match status" value="1"/>
</dbReference>
<dbReference type="InterPro" id="IPR005914">
    <property type="entry name" value="Acac_CoA_synth"/>
</dbReference>
<dbReference type="InParanoid" id="A0A2T3B786"/>
<evidence type="ECO:0000313" key="4">
    <source>
        <dbReference type="Proteomes" id="UP000241818"/>
    </source>
</evidence>
<dbReference type="Pfam" id="PF00501">
    <property type="entry name" value="AMP-binding"/>
    <property type="match status" value="1"/>
</dbReference>
<dbReference type="GO" id="GO:0006629">
    <property type="term" value="P:lipid metabolic process"/>
    <property type="evidence" value="ECO:0007669"/>
    <property type="project" value="InterPro"/>
</dbReference>
<dbReference type="NCBIfam" id="NF002937">
    <property type="entry name" value="PRK03584.1"/>
    <property type="match status" value="1"/>
</dbReference>
<proteinExistence type="predicted"/>
<gene>
    <name evidence="3" type="ORF">M430DRAFT_116177</name>
</gene>
<feature type="domain" description="AMP-dependent synthetase/ligase" evidence="2">
    <location>
        <begin position="119"/>
        <end position="495"/>
    </location>
</feature>